<evidence type="ECO:0000313" key="3">
    <source>
        <dbReference type="EMBL" id="MFC4330723.1"/>
    </source>
</evidence>
<dbReference type="RefSeq" id="WP_381741736.1">
    <property type="nucleotide sequence ID" value="NZ_JBHSDP010000024.1"/>
</dbReference>
<dbReference type="Gene3D" id="3.40.50.1820">
    <property type="entry name" value="alpha/beta hydrolase"/>
    <property type="match status" value="1"/>
</dbReference>
<evidence type="ECO:0000259" key="2">
    <source>
        <dbReference type="Pfam" id="PF00975"/>
    </source>
</evidence>
<reference evidence="4" key="1">
    <citation type="journal article" date="2019" name="Int. J. Syst. Evol. Microbiol.">
        <title>The Global Catalogue of Microorganisms (GCM) 10K type strain sequencing project: providing services to taxonomists for standard genome sequencing and annotation.</title>
        <authorList>
            <consortium name="The Broad Institute Genomics Platform"/>
            <consortium name="The Broad Institute Genome Sequencing Center for Infectious Disease"/>
            <person name="Wu L."/>
            <person name="Ma J."/>
        </authorList>
    </citation>
    <scope>NUCLEOTIDE SEQUENCE [LARGE SCALE GENOMIC DNA]</scope>
    <source>
        <strain evidence="4">PCU 347</strain>
    </source>
</reference>
<dbReference type="PANTHER" id="PTHR11487:SF0">
    <property type="entry name" value="S-ACYL FATTY ACID SYNTHASE THIOESTERASE, MEDIUM CHAIN"/>
    <property type="match status" value="1"/>
</dbReference>
<dbReference type="Proteomes" id="UP001595824">
    <property type="component" value="Unassembled WGS sequence"/>
</dbReference>
<sequence length="265" mass="28230">MTSLGSLPRDGRSGTGDGPRLYVFPHAGGSGLAFQGWADHAPAGWRVLPVDAPGHGSLLGLPLVSDGEALVTHFLDRLGSELDDDEAPFAFFGHSMGALVAYELTRRLLAEGRRAPVWLGVSACGVPSADGPRVPVPLRDLTDEELRRRMALLGGTPAQVLDHPGLWQVFAPVIRADLHLVANWRSAPAAGPLPVPVSVFGGTHDGAASPEELARWAGLCARFLGVHLFPGGHFYFQDDPRPLFEVLAGEVRTALLARRDRVAGR</sequence>
<dbReference type="SUPFAM" id="SSF53474">
    <property type="entry name" value="alpha/beta-Hydrolases"/>
    <property type="match status" value="1"/>
</dbReference>
<dbReference type="PANTHER" id="PTHR11487">
    <property type="entry name" value="THIOESTERASE"/>
    <property type="match status" value="1"/>
</dbReference>
<keyword evidence="4" id="KW-1185">Reference proteome</keyword>
<proteinExistence type="inferred from homology"/>
<evidence type="ECO:0000256" key="1">
    <source>
        <dbReference type="ARBA" id="ARBA00007169"/>
    </source>
</evidence>
<dbReference type="InterPro" id="IPR012223">
    <property type="entry name" value="TEII"/>
</dbReference>
<organism evidence="3 4">
    <name type="scientific">Streptomyces andamanensis</name>
    <dbReference type="NCBI Taxonomy" id="1565035"/>
    <lineage>
        <taxon>Bacteria</taxon>
        <taxon>Bacillati</taxon>
        <taxon>Actinomycetota</taxon>
        <taxon>Actinomycetes</taxon>
        <taxon>Kitasatosporales</taxon>
        <taxon>Streptomycetaceae</taxon>
        <taxon>Streptomyces</taxon>
    </lineage>
</organism>
<dbReference type="EMBL" id="JBHSDP010000024">
    <property type="protein sequence ID" value="MFC4330723.1"/>
    <property type="molecule type" value="Genomic_DNA"/>
</dbReference>
<comment type="similarity">
    <text evidence="1">Belongs to the thioesterase family.</text>
</comment>
<name>A0ABV8TJP0_9ACTN</name>
<dbReference type="InterPro" id="IPR001031">
    <property type="entry name" value="Thioesterase"/>
</dbReference>
<feature type="domain" description="Thioesterase" evidence="2">
    <location>
        <begin position="20"/>
        <end position="237"/>
    </location>
</feature>
<comment type="caution">
    <text evidence="3">The sequence shown here is derived from an EMBL/GenBank/DDBJ whole genome shotgun (WGS) entry which is preliminary data.</text>
</comment>
<dbReference type="InterPro" id="IPR029058">
    <property type="entry name" value="AB_hydrolase_fold"/>
</dbReference>
<evidence type="ECO:0000313" key="4">
    <source>
        <dbReference type="Proteomes" id="UP001595824"/>
    </source>
</evidence>
<protein>
    <submittedName>
        <fullName evidence="3">Thioesterase II family protein</fullName>
    </submittedName>
</protein>
<gene>
    <name evidence="3" type="ORF">ACFPC0_23650</name>
</gene>
<accession>A0ABV8TJP0</accession>
<dbReference type="Pfam" id="PF00975">
    <property type="entry name" value="Thioesterase"/>
    <property type="match status" value="1"/>
</dbReference>